<gene>
    <name evidence="3" type="ORF">SDRG_12059</name>
</gene>
<evidence type="ECO:0000256" key="2">
    <source>
        <dbReference type="SAM" id="Phobius"/>
    </source>
</evidence>
<feature type="transmembrane region" description="Helical" evidence="2">
    <location>
        <begin position="315"/>
        <end position="334"/>
    </location>
</feature>
<dbReference type="Gene3D" id="1.25.40.20">
    <property type="entry name" value="Ankyrin repeat-containing domain"/>
    <property type="match status" value="1"/>
</dbReference>
<dbReference type="EMBL" id="JH767177">
    <property type="protein sequence ID" value="EQC30207.1"/>
    <property type="molecule type" value="Genomic_DNA"/>
</dbReference>
<dbReference type="Proteomes" id="UP000030762">
    <property type="component" value="Unassembled WGS sequence"/>
</dbReference>
<dbReference type="AlphaFoldDB" id="T0RJW3"/>
<protein>
    <submittedName>
        <fullName evidence="3">Uncharacterized protein</fullName>
    </submittedName>
</protein>
<dbReference type="OMA" id="QAYICIG"/>
<feature type="transmembrane region" description="Helical" evidence="2">
    <location>
        <begin position="493"/>
        <end position="515"/>
    </location>
</feature>
<dbReference type="GO" id="GO:0005886">
    <property type="term" value="C:plasma membrane"/>
    <property type="evidence" value="ECO:0007669"/>
    <property type="project" value="TreeGrafter"/>
</dbReference>
<reference evidence="3 4" key="1">
    <citation type="submission" date="2012-04" db="EMBL/GenBank/DDBJ databases">
        <title>The Genome Sequence of Saprolegnia declina VS20.</title>
        <authorList>
            <consortium name="The Broad Institute Genome Sequencing Platform"/>
            <person name="Russ C."/>
            <person name="Nusbaum C."/>
            <person name="Tyler B."/>
            <person name="van West P."/>
            <person name="Dieguez-Uribeondo J."/>
            <person name="de Bruijn I."/>
            <person name="Tripathy S."/>
            <person name="Jiang R."/>
            <person name="Young S.K."/>
            <person name="Zeng Q."/>
            <person name="Gargeya S."/>
            <person name="Fitzgerald M."/>
            <person name="Haas B."/>
            <person name="Abouelleil A."/>
            <person name="Alvarado L."/>
            <person name="Arachchi H.M."/>
            <person name="Berlin A."/>
            <person name="Chapman S.B."/>
            <person name="Goldberg J."/>
            <person name="Griggs A."/>
            <person name="Gujja S."/>
            <person name="Hansen M."/>
            <person name="Howarth C."/>
            <person name="Imamovic A."/>
            <person name="Larimer J."/>
            <person name="McCowen C."/>
            <person name="Montmayeur A."/>
            <person name="Murphy C."/>
            <person name="Neiman D."/>
            <person name="Pearson M."/>
            <person name="Priest M."/>
            <person name="Roberts A."/>
            <person name="Saif S."/>
            <person name="Shea T."/>
            <person name="Sisk P."/>
            <person name="Sykes S."/>
            <person name="Wortman J."/>
            <person name="Nusbaum C."/>
            <person name="Birren B."/>
        </authorList>
    </citation>
    <scope>NUCLEOTIDE SEQUENCE [LARGE SCALE GENOMIC DNA]</scope>
    <source>
        <strain evidence="3 4">VS20</strain>
    </source>
</reference>
<keyword evidence="2" id="KW-0472">Membrane</keyword>
<dbReference type="GeneID" id="19952786"/>
<feature type="transmembrane region" description="Helical" evidence="2">
    <location>
        <begin position="381"/>
        <end position="401"/>
    </location>
</feature>
<feature type="transmembrane region" description="Helical" evidence="2">
    <location>
        <begin position="224"/>
        <end position="245"/>
    </location>
</feature>
<proteinExistence type="predicted"/>
<keyword evidence="4" id="KW-1185">Reference proteome</keyword>
<dbReference type="InterPro" id="IPR024862">
    <property type="entry name" value="TRPV"/>
</dbReference>
<dbReference type="GO" id="GO:0098703">
    <property type="term" value="P:calcium ion import across plasma membrane"/>
    <property type="evidence" value="ECO:0007669"/>
    <property type="project" value="TreeGrafter"/>
</dbReference>
<keyword evidence="2" id="KW-1133">Transmembrane helix</keyword>
<feature type="transmembrane region" description="Helical" evidence="2">
    <location>
        <begin position="535"/>
        <end position="557"/>
    </location>
</feature>
<dbReference type="PANTHER" id="PTHR10582">
    <property type="entry name" value="TRANSIENT RECEPTOR POTENTIAL ION CHANNEL PROTEIN"/>
    <property type="match status" value="1"/>
</dbReference>
<keyword evidence="2" id="KW-0812">Transmembrane</keyword>
<keyword evidence="1" id="KW-0677">Repeat</keyword>
<sequence length="819" mass="92480">MPARSIVQMTSHRPQRLLVELATDRQWTDILGILASKAKVLDLNAVDGKGLTAFARACRCGQRDVVIAFLKQPTIDIFIEDRSGLTALDWAKREGHDACARLVESAAYAQVHSSHEQPLQADVDALHGVFDEQLFARAVRVDVPSALRMLDAFVVTPTVHKHRFSNLHVLYGLKDAKTSALYSILNAQRTNPHGTFACLGHVAVQRVLEIKWALFGQRRYIHQILVFALVLMAMTVSVATAYATAKMPEVAIYKAAFESCRGNDTFNSCVYDRFELMNSTTQGQPDRVALNTTLLEQHNATYTTLMQYSGIQLQFVQIAWAPSICFVIVGLIYAQQLQPIRLWQWTRYARDGTWGPCDPNVELPHWPQLQAAAKRLLVRRVLLWTCVLSAFPIVCAVTAILRTTEAIPHWIIPNGRHVYISYTLPWLTWSTATVLWCGVLYFLLLEYRELRSEDRAIEERRENSEGIMWVLYTLLLFVLLPWATPFLRRYRRYYASGFNLFQLCIFSLVLLYVPLHLNYAHTNKAPDLNDPVYQAYICIGATATLGLWMMSTQFLQIHPTGGYLVPLLMDIVTDVRGIALLFSVVQLGFTCAYYLLFRCLAPKYATLYDSFFASYFVLYGGLQLDDFTGKSGQYLRTYTVGNTTASKLVNAVSPSLVPLGIVLRMVQVAMYVVVLANLLIAMMNKTVEKKWDTTEARAAVSAAECVLRLERTSKQTLGARQAIMYMDPPTTPSDPMRWVRYCLGLRPAAANVVVTPECLHPLFTEYVWKYALPPLDALTNDDTDKTLASTSVDTELQTRLRDMRTKFDQLASTLAAHRA</sequence>
<feature type="transmembrane region" description="Helical" evidence="2">
    <location>
        <begin position="656"/>
        <end position="680"/>
    </location>
</feature>
<name>T0RJW3_SAPDV</name>
<dbReference type="InParanoid" id="T0RJW3"/>
<dbReference type="OrthoDB" id="10318545at2759"/>
<organism evidence="3 4">
    <name type="scientific">Saprolegnia diclina (strain VS20)</name>
    <dbReference type="NCBI Taxonomy" id="1156394"/>
    <lineage>
        <taxon>Eukaryota</taxon>
        <taxon>Sar</taxon>
        <taxon>Stramenopiles</taxon>
        <taxon>Oomycota</taxon>
        <taxon>Saprolegniomycetes</taxon>
        <taxon>Saprolegniales</taxon>
        <taxon>Saprolegniaceae</taxon>
        <taxon>Saprolegnia</taxon>
    </lineage>
</organism>
<dbReference type="PANTHER" id="PTHR10582:SF2">
    <property type="entry name" value="INACTIVE"/>
    <property type="match status" value="1"/>
</dbReference>
<feature type="transmembrane region" description="Helical" evidence="2">
    <location>
        <begin position="604"/>
        <end position="622"/>
    </location>
</feature>
<accession>T0RJW3</accession>
<evidence type="ECO:0000313" key="3">
    <source>
        <dbReference type="EMBL" id="EQC30207.1"/>
    </source>
</evidence>
<dbReference type="GO" id="GO:0005216">
    <property type="term" value="F:monoatomic ion channel activity"/>
    <property type="evidence" value="ECO:0007669"/>
    <property type="project" value="InterPro"/>
</dbReference>
<evidence type="ECO:0000313" key="4">
    <source>
        <dbReference type="Proteomes" id="UP000030762"/>
    </source>
</evidence>
<dbReference type="VEuPathDB" id="FungiDB:SDRG_12059"/>
<dbReference type="SUPFAM" id="SSF48403">
    <property type="entry name" value="Ankyrin repeat"/>
    <property type="match status" value="1"/>
</dbReference>
<dbReference type="STRING" id="1156394.T0RJW3"/>
<feature type="transmembrane region" description="Helical" evidence="2">
    <location>
        <begin position="466"/>
        <end position="487"/>
    </location>
</feature>
<dbReference type="RefSeq" id="XP_008616339.1">
    <property type="nucleotide sequence ID" value="XM_008618117.1"/>
</dbReference>
<dbReference type="InterPro" id="IPR036770">
    <property type="entry name" value="Ankyrin_rpt-contain_sf"/>
</dbReference>
<feature type="transmembrane region" description="Helical" evidence="2">
    <location>
        <begin position="577"/>
        <end position="597"/>
    </location>
</feature>
<evidence type="ECO:0000256" key="1">
    <source>
        <dbReference type="ARBA" id="ARBA00022737"/>
    </source>
</evidence>
<feature type="transmembrane region" description="Helical" evidence="2">
    <location>
        <begin position="426"/>
        <end position="445"/>
    </location>
</feature>